<dbReference type="AlphaFoldDB" id="A0A6C0JW37"/>
<reference evidence="1" key="1">
    <citation type="journal article" date="2020" name="Nature">
        <title>Giant virus diversity and host interactions through global metagenomics.</title>
        <authorList>
            <person name="Schulz F."/>
            <person name="Roux S."/>
            <person name="Paez-Espino D."/>
            <person name="Jungbluth S."/>
            <person name="Walsh D.A."/>
            <person name="Denef V.J."/>
            <person name="McMahon K.D."/>
            <person name="Konstantinidis K.T."/>
            <person name="Eloe-Fadrosh E.A."/>
            <person name="Kyrpides N.C."/>
            <person name="Woyke T."/>
        </authorList>
    </citation>
    <scope>NUCLEOTIDE SEQUENCE</scope>
    <source>
        <strain evidence="1">GVMAG-S-1062768-28</strain>
    </source>
</reference>
<organism evidence="1">
    <name type="scientific">viral metagenome</name>
    <dbReference type="NCBI Taxonomy" id="1070528"/>
    <lineage>
        <taxon>unclassified sequences</taxon>
        <taxon>metagenomes</taxon>
        <taxon>organismal metagenomes</taxon>
    </lineage>
</organism>
<accession>A0A6C0JW37</accession>
<name>A0A6C0JW37_9ZZZZ</name>
<dbReference type="EMBL" id="MN740694">
    <property type="protein sequence ID" value="QHU08118.1"/>
    <property type="molecule type" value="Genomic_DNA"/>
</dbReference>
<protein>
    <submittedName>
        <fullName evidence="1">Uncharacterized protein</fullName>
    </submittedName>
</protein>
<evidence type="ECO:0000313" key="1">
    <source>
        <dbReference type="EMBL" id="QHU08118.1"/>
    </source>
</evidence>
<sequence length="153" mass="18912">MEDLFFPVQVYDYIRYLSQVDNNWANEDLFRNYIMDVYQLTETVRIIYKTKAIPWITTQYEYRQHFYAVSQLLYEYFRNMYKCLDSLIFKGLYDTVYNVIYGDGVFYNGLWYHVNNIDNPNWNKWNGLVQLFGYTTPFYTEIRNYEQQWLNNL</sequence>
<proteinExistence type="predicted"/>